<gene>
    <name evidence="4" type="ORF">NBM05_13170</name>
</gene>
<dbReference type="Pfam" id="PF00326">
    <property type="entry name" value="Peptidase_S9"/>
    <property type="match status" value="1"/>
</dbReference>
<feature type="domain" description="Peptidase S9 prolyl oligopeptidase catalytic" evidence="3">
    <location>
        <begin position="216"/>
        <end position="271"/>
    </location>
</feature>
<dbReference type="PANTHER" id="PTHR22946:SF12">
    <property type="entry name" value="CONIDIAL PIGMENT BIOSYNTHESIS PROTEIN AYG1 (AFU_ORTHOLOGUE AFUA_2G17550)"/>
    <property type="match status" value="1"/>
</dbReference>
<dbReference type="SUPFAM" id="SSF53474">
    <property type="entry name" value="alpha/beta-Hydrolases"/>
    <property type="match status" value="1"/>
</dbReference>
<dbReference type="Gene3D" id="1.20.1440.110">
    <property type="entry name" value="acylaminoacyl peptidase"/>
    <property type="match status" value="1"/>
</dbReference>
<keyword evidence="5" id="KW-1185">Reference proteome</keyword>
<evidence type="ECO:0000256" key="2">
    <source>
        <dbReference type="SAM" id="MobiDB-lite"/>
    </source>
</evidence>
<proteinExistence type="inferred from homology"/>
<feature type="compositionally biased region" description="Pro residues" evidence="2">
    <location>
        <begin position="411"/>
        <end position="431"/>
    </location>
</feature>
<dbReference type="Proteomes" id="UP001139502">
    <property type="component" value="Unassembled WGS sequence"/>
</dbReference>
<comment type="caution">
    <text evidence="4">The sequence shown here is derived from an EMBL/GenBank/DDBJ whole genome shotgun (WGS) entry which is preliminary data.</text>
</comment>
<evidence type="ECO:0000259" key="3">
    <source>
        <dbReference type="Pfam" id="PF00326"/>
    </source>
</evidence>
<comment type="similarity">
    <text evidence="1">Belongs to the AB hydrolase superfamily.</text>
</comment>
<organism evidence="4 5">
    <name type="scientific">Rothia santali</name>
    <dbReference type="NCBI Taxonomy" id="2949643"/>
    <lineage>
        <taxon>Bacteria</taxon>
        <taxon>Bacillati</taxon>
        <taxon>Actinomycetota</taxon>
        <taxon>Actinomycetes</taxon>
        <taxon>Micrococcales</taxon>
        <taxon>Micrococcaceae</taxon>
        <taxon>Rothia</taxon>
    </lineage>
</organism>
<dbReference type="InterPro" id="IPR029058">
    <property type="entry name" value="AB_hydrolase_fold"/>
</dbReference>
<dbReference type="InterPro" id="IPR001375">
    <property type="entry name" value="Peptidase_S9_cat"/>
</dbReference>
<sequence>MRPHTVYRDGFYRDASWDFAVRCLLGRASRGGSEPGEVLATVARVEEGDHSGWFSAWSDLGNHLAAVGDAATARGHRPGAARAFLRSANYLATALESVDHLPDTDALLPTFRRHRLVWEAFVATGRWSVDEVEIPYEGTPMPGWHFHPEDSRPPAPTLVVVNGSDGTLSGLWCEIADAALERGYGVLLFDGPGQQSMLFEHGIPFRPDWEAVLTPVMEHLLARDDVDPERIALYGISQGGYWATRALAFEHHFAAAVLDGGVVDVAASWRKEIPAPLLRLYDRGEHAKFERAMELGMRTPRGRRTRAVWDFRTRPYGTSGFAETLDAVSRYQVRDVAGRVSTPVLIADPDREQFFPGQSEELSGMVEGSTFVPFTEAEGASFHCQPLARELTAQRTLDWLDERLSPRRAPARPPAGAPGQPPPAPPPRSGR</sequence>
<keyword evidence="4" id="KW-0378">Hydrolase</keyword>
<reference evidence="4" key="1">
    <citation type="submission" date="2022-06" db="EMBL/GenBank/DDBJ databases">
        <title>Rothia sp. isolated from sandalwood seedling.</title>
        <authorList>
            <person name="Tuikhar N."/>
            <person name="Kirdat K."/>
            <person name="Thorat V."/>
            <person name="Swetha P."/>
            <person name="Padma S."/>
            <person name="Sundararaj R."/>
            <person name="Yadav A."/>
        </authorList>
    </citation>
    <scope>NUCLEOTIDE SEQUENCE</scope>
    <source>
        <strain evidence="4">AR01</strain>
    </source>
</reference>
<evidence type="ECO:0000313" key="5">
    <source>
        <dbReference type="Proteomes" id="UP001139502"/>
    </source>
</evidence>
<name>A0A9X2HI07_9MICC</name>
<dbReference type="InterPro" id="IPR050261">
    <property type="entry name" value="FrsA_esterase"/>
</dbReference>
<dbReference type="RefSeq" id="WP_254168320.1">
    <property type="nucleotide sequence ID" value="NZ_JANAFB010000042.1"/>
</dbReference>
<evidence type="ECO:0000256" key="1">
    <source>
        <dbReference type="ARBA" id="ARBA00008645"/>
    </source>
</evidence>
<dbReference type="GO" id="GO:0008236">
    <property type="term" value="F:serine-type peptidase activity"/>
    <property type="evidence" value="ECO:0007669"/>
    <property type="project" value="InterPro"/>
</dbReference>
<feature type="region of interest" description="Disordered" evidence="2">
    <location>
        <begin position="401"/>
        <end position="431"/>
    </location>
</feature>
<protein>
    <submittedName>
        <fullName evidence="4">Alpha/beta fold hydrolase</fullName>
    </submittedName>
</protein>
<dbReference type="AlphaFoldDB" id="A0A9X2HI07"/>
<accession>A0A9X2HI07</accession>
<dbReference type="Gene3D" id="3.40.50.1820">
    <property type="entry name" value="alpha/beta hydrolase"/>
    <property type="match status" value="1"/>
</dbReference>
<evidence type="ECO:0000313" key="4">
    <source>
        <dbReference type="EMBL" id="MCP3426932.1"/>
    </source>
</evidence>
<dbReference type="GO" id="GO:0006508">
    <property type="term" value="P:proteolysis"/>
    <property type="evidence" value="ECO:0007669"/>
    <property type="project" value="InterPro"/>
</dbReference>
<dbReference type="PANTHER" id="PTHR22946">
    <property type="entry name" value="DIENELACTONE HYDROLASE DOMAIN-CONTAINING PROTEIN-RELATED"/>
    <property type="match status" value="1"/>
</dbReference>
<dbReference type="EMBL" id="JANAFB010000042">
    <property type="protein sequence ID" value="MCP3426932.1"/>
    <property type="molecule type" value="Genomic_DNA"/>
</dbReference>